<dbReference type="SMART" id="SM00422">
    <property type="entry name" value="HTH_MERR"/>
    <property type="match status" value="1"/>
</dbReference>
<dbReference type="PANTHER" id="PTHR30204">
    <property type="entry name" value="REDOX-CYCLING DRUG-SENSING TRANSCRIPTIONAL ACTIVATOR SOXR"/>
    <property type="match status" value="1"/>
</dbReference>
<evidence type="ECO:0000256" key="1">
    <source>
        <dbReference type="ARBA" id="ARBA00023125"/>
    </source>
</evidence>
<dbReference type="Pfam" id="PF13411">
    <property type="entry name" value="MerR_1"/>
    <property type="match status" value="1"/>
</dbReference>
<feature type="region of interest" description="Disordered" evidence="2">
    <location>
        <begin position="128"/>
        <end position="159"/>
    </location>
</feature>
<dbReference type="PROSITE" id="PS50937">
    <property type="entry name" value="HTH_MERR_2"/>
    <property type="match status" value="1"/>
</dbReference>
<dbReference type="PANTHER" id="PTHR30204:SF89">
    <property type="entry name" value="HTH MERR-TYPE DOMAIN-CONTAINING PROTEIN"/>
    <property type="match status" value="1"/>
</dbReference>
<protein>
    <submittedName>
        <fullName evidence="5">Unannotated protein</fullName>
    </submittedName>
</protein>
<feature type="domain" description="HTH merR-type" evidence="3">
    <location>
        <begin position="22"/>
        <end position="80"/>
    </location>
</feature>
<evidence type="ECO:0000313" key="5">
    <source>
        <dbReference type="EMBL" id="CAB4883974.1"/>
    </source>
</evidence>
<dbReference type="InterPro" id="IPR009061">
    <property type="entry name" value="DNA-bd_dom_put_sf"/>
</dbReference>
<dbReference type="SUPFAM" id="SSF46955">
    <property type="entry name" value="Putative DNA-binding domain"/>
    <property type="match status" value="1"/>
</dbReference>
<dbReference type="EMBL" id="CAFBLT010000004">
    <property type="protein sequence ID" value="CAB4883974.1"/>
    <property type="molecule type" value="Genomic_DNA"/>
</dbReference>
<evidence type="ECO:0000256" key="2">
    <source>
        <dbReference type="SAM" id="MobiDB-lite"/>
    </source>
</evidence>
<dbReference type="CDD" id="cd00592">
    <property type="entry name" value="HTH_MerR-like"/>
    <property type="match status" value="1"/>
</dbReference>
<proteinExistence type="predicted"/>
<accession>A0A6J7ERS0</accession>
<keyword evidence="1" id="KW-0238">DNA-binding</keyword>
<dbReference type="InterPro" id="IPR047057">
    <property type="entry name" value="MerR_fam"/>
</dbReference>
<dbReference type="GO" id="GO:0003700">
    <property type="term" value="F:DNA-binding transcription factor activity"/>
    <property type="evidence" value="ECO:0007669"/>
    <property type="project" value="InterPro"/>
</dbReference>
<organism evidence="5">
    <name type="scientific">freshwater metagenome</name>
    <dbReference type="NCBI Taxonomy" id="449393"/>
    <lineage>
        <taxon>unclassified sequences</taxon>
        <taxon>metagenomes</taxon>
        <taxon>ecological metagenomes</taxon>
    </lineage>
</organism>
<evidence type="ECO:0000259" key="3">
    <source>
        <dbReference type="PROSITE" id="PS50937"/>
    </source>
</evidence>
<dbReference type="InterPro" id="IPR000551">
    <property type="entry name" value="MerR-type_HTH_dom"/>
</dbReference>
<evidence type="ECO:0000313" key="4">
    <source>
        <dbReference type="EMBL" id="CAB4831741.1"/>
    </source>
</evidence>
<gene>
    <name evidence="4" type="ORF">UFOPK3164_01258</name>
    <name evidence="5" type="ORF">UFOPK3427_01823</name>
</gene>
<dbReference type="GO" id="GO:0003677">
    <property type="term" value="F:DNA binding"/>
    <property type="evidence" value="ECO:0007669"/>
    <property type="project" value="UniProtKB-KW"/>
</dbReference>
<dbReference type="EMBL" id="CAFABE010000064">
    <property type="protein sequence ID" value="CAB4831741.1"/>
    <property type="molecule type" value="Genomic_DNA"/>
</dbReference>
<name>A0A6J7ERS0_9ZZZZ</name>
<sequence length="294" mass="32695">MTPRNYSSIGDVLTLLRPEFPDITISKIRFLESQGLVSPQRSPSGYRKFYDEDVERLRYVLVQQREHFLPLKVIRDRLNGVETEEPEENGHAVVVEEIIETTTESVVSVREVVEVVSAPRHVAAKEPSLSDVVSAMQEGPTRSGRHAASSTRQDPQPDVEEVEKEVDHGTTLSISELAIEVHLTEDQISALVEFGILDAVSVGGMMCFNDDNVAVARIAAGFAEFGVEPRHLKQFRLSAEREAGMIDQLVAPLLRQRKPESRAKASASAKELAKLGREMRATLVAQEIKAIFKR</sequence>
<dbReference type="Gene3D" id="1.10.1660.10">
    <property type="match status" value="1"/>
</dbReference>
<dbReference type="AlphaFoldDB" id="A0A6J7ERS0"/>
<reference evidence="5" key="1">
    <citation type="submission" date="2020-05" db="EMBL/GenBank/DDBJ databases">
        <authorList>
            <person name="Chiriac C."/>
            <person name="Salcher M."/>
            <person name="Ghai R."/>
            <person name="Kavagutti S V."/>
        </authorList>
    </citation>
    <scope>NUCLEOTIDE SEQUENCE</scope>
</reference>